<proteinExistence type="predicted"/>
<name>A0A2S6A5D6_9NOCA</name>
<feature type="domain" description="AB hydrolase-1" evidence="2">
    <location>
        <begin position="64"/>
        <end position="297"/>
    </location>
</feature>
<dbReference type="Pfam" id="PF00561">
    <property type="entry name" value="Abhydrolase_1"/>
    <property type="match status" value="1"/>
</dbReference>
<accession>A0A2S6A5D6</accession>
<gene>
    <name evidence="3" type="ORF">C5F51_16195</name>
</gene>
<dbReference type="InterPro" id="IPR050266">
    <property type="entry name" value="AB_hydrolase_sf"/>
</dbReference>
<protein>
    <submittedName>
        <fullName evidence="3">Alpha/beta hydrolase</fullName>
    </submittedName>
</protein>
<dbReference type="EMBL" id="PSZD01000009">
    <property type="protein sequence ID" value="PPJ27588.1"/>
    <property type="molecule type" value="Genomic_DNA"/>
</dbReference>
<dbReference type="Proteomes" id="UP000238356">
    <property type="component" value="Unassembled WGS sequence"/>
</dbReference>
<organism evidence="3 4">
    <name type="scientific">Nocardia nova</name>
    <dbReference type="NCBI Taxonomy" id="37330"/>
    <lineage>
        <taxon>Bacteria</taxon>
        <taxon>Bacillati</taxon>
        <taxon>Actinomycetota</taxon>
        <taxon>Actinomycetes</taxon>
        <taxon>Mycobacteriales</taxon>
        <taxon>Nocardiaceae</taxon>
        <taxon>Nocardia</taxon>
    </lineage>
</organism>
<sequence length="311" mass="34227">MRSDGAPQRRRRRWWILVAAPVLLVIGMVAPARADPGTDPAPGEWLYADTPAARFHYRKAGEGPPLILLPGGTLWSYTYRDIIPALATDHTVYAVDPPGTGYTTLHDPGFGYDVHAMADALRQFVSAVGLTRASVLAHSLNGSVAVDFAARYPQQVDRLALLAPLVLDTRLNANMQLMRQPVIGALATSVMTRDIYRASLRDAYAHPEILTEDLTDTYWAPLSRPENRTAMWKQPRHLDLAAVQREASEVRADTLILWGENDRVVDPSQAQPLARLIPTSRLRIVPGAGHNVHEDDPATVTAALTEFFGPH</sequence>
<dbReference type="PRINTS" id="PR00111">
    <property type="entry name" value="ABHYDROLASE"/>
</dbReference>
<dbReference type="InterPro" id="IPR000073">
    <property type="entry name" value="AB_hydrolase_1"/>
</dbReference>
<evidence type="ECO:0000313" key="3">
    <source>
        <dbReference type="EMBL" id="PPJ27588.1"/>
    </source>
</evidence>
<keyword evidence="1" id="KW-0732">Signal</keyword>
<dbReference type="PANTHER" id="PTHR43798:SF33">
    <property type="entry name" value="HYDROLASE, PUTATIVE (AFU_ORTHOLOGUE AFUA_2G14860)-RELATED"/>
    <property type="match status" value="1"/>
</dbReference>
<dbReference type="InterPro" id="IPR029058">
    <property type="entry name" value="AB_hydrolase_fold"/>
</dbReference>
<dbReference type="RefSeq" id="WP_082976461.1">
    <property type="nucleotide sequence ID" value="NZ_PSZD01000009.1"/>
</dbReference>
<feature type="signal peptide" evidence="1">
    <location>
        <begin position="1"/>
        <end position="34"/>
    </location>
</feature>
<evidence type="ECO:0000313" key="4">
    <source>
        <dbReference type="Proteomes" id="UP000238356"/>
    </source>
</evidence>
<dbReference type="GO" id="GO:0016787">
    <property type="term" value="F:hydrolase activity"/>
    <property type="evidence" value="ECO:0007669"/>
    <property type="project" value="UniProtKB-KW"/>
</dbReference>
<evidence type="ECO:0000256" key="1">
    <source>
        <dbReference type="SAM" id="SignalP"/>
    </source>
</evidence>
<dbReference type="PANTHER" id="PTHR43798">
    <property type="entry name" value="MONOACYLGLYCEROL LIPASE"/>
    <property type="match status" value="1"/>
</dbReference>
<dbReference type="SUPFAM" id="SSF53474">
    <property type="entry name" value="alpha/beta-Hydrolases"/>
    <property type="match status" value="1"/>
</dbReference>
<evidence type="ECO:0000259" key="2">
    <source>
        <dbReference type="Pfam" id="PF00561"/>
    </source>
</evidence>
<feature type="chain" id="PRO_5015602436" evidence="1">
    <location>
        <begin position="35"/>
        <end position="311"/>
    </location>
</feature>
<comment type="caution">
    <text evidence="3">The sequence shown here is derived from an EMBL/GenBank/DDBJ whole genome shotgun (WGS) entry which is preliminary data.</text>
</comment>
<keyword evidence="3" id="KW-0378">Hydrolase</keyword>
<dbReference type="GO" id="GO:0016020">
    <property type="term" value="C:membrane"/>
    <property type="evidence" value="ECO:0007669"/>
    <property type="project" value="TreeGrafter"/>
</dbReference>
<dbReference type="Gene3D" id="3.40.50.1820">
    <property type="entry name" value="alpha/beta hydrolase"/>
    <property type="match status" value="1"/>
</dbReference>
<dbReference type="AlphaFoldDB" id="A0A2S6A5D6"/>
<keyword evidence="4" id="KW-1185">Reference proteome</keyword>
<reference evidence="3 4" key="1">
    <citation type="submission" date="2018-02" db="EMBL/GenBank/DDBJ databases">
        <title>8 Nocardia nova and 1 Nocardia cyriacigeorgica strain used for evolution to TMP-SMX.</title>
        <authorList>
            <person name="Mehta H."/>
            <person name="Weng J."/>
            <person name="Shamoo Y."/>
        </authorList>
    </citation>
    <scope>NUCLEOTIDE SEQUENCE [LARGE SCALE GENOMIC DNA]</scope>
    <source>
        <strain evidence="3 4">BAA2227</strain>
    </source>
</reference>